<dbReference type="PANTHER" id="PTHR39624:SF2">
    <property type="entry name" value="OSMC-LIKE PROTEIN"/>
    <property type="match status" value="1"/>
</dbReference>
<dbReference type="KEGG" id="gca:Galf_2002"/>
<dbReference type="STRING" id="395494.Galf_2002"/>
<dbReference type="InterPro" id="IPR003718">
    <property type="entry name" value="OsmC/Ohr_fam"/>
</dbReference>
<dbReference type="PANTHER" id="PTHR39624">
    <property type="entry name" value="PROTEIN INVOLVED IN RIMO-MEDIATED BETA-METHYLTHIOLATION OF RIBOSOMAL PROTEIN S12 YCAO"/>
    <property type="match status" value="1"/>
</dbReference>
<gene>
    <name evidence="1" type="ordered locus">Galf_2002</name>
</gene>
<name>D9SHL1_GALCS</name>
<dbReference type="eggNOG" id="COG1765">
    <property type="taxonomic scope" value="Bacteria"/>
</dbReference>
<sequence length="126" mass="13717">MYQLSMTDASQLHVHYKNHVISYGVDGSLPNPLEATYAALAGCAGVYTRKACKALGISAEGIEISCKPVVRQGNMLIPARFVTEITFPERITAEQREQILAEISHCAVKELIHDGAQIEFVTVEAA</sequence>
<dbReference type="Proteomes" id="UP000001235">
    <property type="component" value="Chromosome"/>
</dbReference>
<proteinExistence type="predicted"/>
<dbReference type="Pfam" id="PF02566">
    <property type="entry name" value="OsmC"/>
    <property type="match status" value="1"/>
</dbReference>
<evidence type="ECO:0000313" key="1">
    <source>
        <dbReference type="EMBL" id="ADL56008.1"/>
    </source>
</evidence>
<dbReference type="AlphaFoldDB" id="D9SHL1"/>
<dbReference type="InterPro" id="IPR015946">
    <property type="entry name" value="KH_dom-like_a/b"/>
</dbReference>
<dbReference type="EMBL" id="CP002159">
    <property type="protein sequence ID" value="ADL56008.1"/>
    <property type="molecule type" value="Genomic_DNA"/>
</dbReference>
<accession>D9SHL1</accession>
<dbReference type="RefSeq" id="WP_013293940.1">
    <property type="nucleotide sequence ID" value="NC_014394.1"/>
</dbReference>
<dbReference type="HOGENOM" id="CLU_1978307_0_0_4"/>
<protein>
    <submittedName>
        <fullName evidence="1">OsmC family protein</fullName>
    </submittedName>
</protein>
<dbReference type="SUPFAM" id="SSF82784">
    <property type="entry name" value="OsmC-like"/>
    <property type="match status" value="1"/>
</dbReference>
<dbReference type="Gene3D" id="3.30.300.20">
    <property type="match status" value="1"/>
</dbReference>
<organism evidence="1 2">
    <name type="scientific">Gallionella capsiferriformans (strain ES-2)</name>
    <name type="common">Gallionella ferruginea capsiferriformans (strain ES-2)</name>
    <dbReference type="NCBI Taxonomy" id="395494"/>
    <lineage>
        <taxon>Bacteria</taxon>
        <taxon>Pseudomonadati</taxon>
        <taxon>Pseudomonadota</taxon>
        <taxon>Betaproteobacteria</taxon>
        <taxon>Nitrosomonadales</taxon>
        <taxon>Gallionellaceae</taxon>
        <taxon>Gallionella</taxon>
    </lineage>
</organism>
<reference evidence="1 2" key="1">
    <citation type="submission" date="2010-08" db="EMBL/GenBank/DDBJ databases">
        <title>Complete sequence of Gallionella capsiferriformans ES-2.</title>
        <authorList>
            <consortium name="US DOE Joint Genome Institute"/>
            <person name="Lucas S."/>
            <person name="Copeland A."/>
            <person name="Lapidus A."/>
            <person name="Cheng J.-F."/>
            <person name="Bruce D."/>
            <person name="Goodwin L."/>
            <person name="Pitluck S."/>
            <person name="Chertkov O."/>
            <person name="Davenport K.W."/>
            <person name="Detter J.C."/>
            <person name="Han C."/>
            <person name="Tapia R."/>
            <person name="Land M."/>
            <person name="Hauser L."/>
            <person name="Chang Y.-J."/>
            <person name="Jeffries C."/>
            <person name="Kyrpides N."/>
            <person name="Ivanova N."/>
            <person name="Mikhailova N."/>
            <person name="Shelobolina E.S."/>
            <person name="Picardal F."/>
            <person name="Roden E."/>
            <person name="Emerson D."/>
            <person name="Woyke T."/>
        </authorList>
    </citation>
    <scope>NUCLEOTIDE SEQUENCE [LARGE SCALE GENOMIC DNA]</scope>
    <source>
        <strain evidence="1 2">ES-2</strain>
    </source>
</reference>
<keyword evidence="2" id="KW-1185">Reference proteome</keyword>
<dbReference type="InterPro" id="IPR036102">
    <property type="entry name" value="OsmC/Ohrsf"/>
</dbReference>
<evidence type="ECO:0000313" key="2">
    <source>
        <dbReference type="Proteomes" id="UP000001235"/>
    </source>
</evidence>